<evidence type="ECO:0000313" key="2">
    <source>
        <dbReference type="Proteomes" id="UP001314181"/>
    </source>
</evidence>
<dbReference type="EMBL" id="CAWVOK010000009">
    <property type="protein sequence ID" value="CAK8162546.1"/>
    <property type="molecule type" value="Genomic_DNA"/>
</dbReference>
<proteinExistence type="predicted"/>
<comment type="caution">
    <text evidence="1">The sequence shown here is derived from an EMBL/GenBank/DDBJ whole genome shotgun (WGS) entry which is preliminary data.</text>
</comment>
<name>A0ABP0ETH3_9RICK</name>
<protein>
    <submittedName>
        <fullName evidence="1">Uncharacterized protein</fullName>
    </submittedName>
</protein>
<dbReference type="Proteomes" id="UP001314181">
    <property type="component" value="Unassembled WGS sequence"/>
</dbReference>
<gene>
    <name evidence="1" type="ORF">CAXC1_180054</name>
</gene>
<keyword evidence="2" id="KW-1185">Reference proteome</keyword>
<sequence>MFCFNWEIKKNIKLLTGIFVAKESGLLEFLYSILKILYQKKHIC</sequence>
<evidence type="ECO:0000313" key="1">
    <source>
        <dbReference type="EMBL" id="CAK8162546.1"/>
    </source>
</evidence>
<accession>A0ABP0ETH3</accession>
<reference evidence="1 2" key="1">
    <citation type="submission" date="2024-01" db="EMBL/GenBank/DDBJ databases">
        <authorList>
            <person name="Kunselman E."/>
        </authorList>
    </citation>
    <scope>NUCLEOTIDE SEQUENCE [LARGE SCALE GENOMIC DNA]</scope>
    <source>
        <strain evidence="1">2 abalone samples</strain>
    </source>
</reference>
<organism evidence="1 2">
    <name type="scientific">Candidatus Xenohaliotis californiensis</name>
    <dbReference type="NCBI Taxonomy" id="84677"/>
    <lineage>
        <taxon>Bacteria</taxon>
        <taxon>Pseudomonadati</taxon>
        <taxon>Pseudomonadota</taxon>
        <taxon>Alphaproteobacteria</taxon>
        <taxon>Rickettsiales</taxon>
        <taxon>Anaplasmataceae</taxon>
        <taxon>Candidatus Xenohaliotis</taxon>
    </lineage>
</organism>